<dbReference type="AlphaFoldDB" id="A0A2P4UIC3"/>
<accession>A0A2P4UIC3</accession>
<evidence type="ECO:0000313" key="1">
    <source>
        <dbReference type="EMBL" id="POM24815.1"/>
    </source>
</evidence>
<organism evidence="1 2">
    <name type="scientific">Actinomadura rubteroloni</name>
    <dbReference type="NCBI Taxonomy" id="1926885"/>
    <lineage>
        <taxon>Bacteria</taxon>
        <taxon>Bacillati</taxon>
        <taxon>Actinomycetota</taxon>
        <taxon>Actinomycetes</taxon>
        <taxon>Streptosporangiales</taxon>
        <taxon>Thermomonosporaceae</taxon>
        <taxon>Actinomadura</taxon>
    </lineage>
</organism>
<reference evidence="1 2" key="1">
    <citation type="journal article" date="2017" name="Chemistry">
        <title>Isolation, Biosynthesis and Chemical Modifications of Rubterolones A-F: Rare Tropolone Alkaloids from Actinomadura sp. 5-2.</title>
        <authorList>
            <person name="Guo H."/>
            <person name="Benndorf R."/>
            <person name="Leichnitz D."/>
            <person name="Klassen J.L."/>
            <person name="Vollmers J."/>
            <person name="Gorls H."/>
            <person name="Steinacker M."/>
            <person name="Weigel C."/>
            <person name="Dahse H.M."/>
            <person name="Kaster A.K."/>
            <person name="de Beer Z.W."/>
            <person name="Poulsen M."/>
            <person name="Beemelmanns C."/>
        </authorList>
    </citation>
    <scope>NUCLEOTIDE SEQUENCE [LARGE SCALE GENOMIC DNA]</scope>
    <source>
        <strain evidence="1 2">5-2</strain>
    </source>
</reference>
<name>A0A2P4UIC3_9ACTN</name>
<dbReference type="RefSeq" id="WP_168212141.1">
    <property type="nucleotide sequence ID" value="NZ_MTBP01000002.1"/>
</dbReference>
<comment type="caution">
    <text evidence="1">The sequence shown here is derived from an EMBL/GenBank/DDBJ whole genome shotgun (WGS) entry which is preliminary data.</text>
</comment>
<evidence type="ECO:0000313" key="2">
    <source>
        <dbReference type="Proteomes" id="UP000242367"/>
    </source>
</evidence>
<sequence>MSRDDLRTVTAGLSAFGRFAAEVVHGRLSVQPTVRRLLSRSNERPR</sequence>
<protein>
    <submittedName>
        <fullName evidence="1">Uncharacterized protein</fullName>
    </submittedName>
</protein>
<dbReference type="Proteomes" id="UP000242367">
    <property type="component" value="Unassembled WGS sequence"/>
</dbReference>
<proteinExistence type="predicted"/>
<gene>
    <name evidence="1" type="ORF">BTM25_34530</name>
</gene>
<dbReference type="EMBL" id="MTBP01000002">
    <property type="protein sequence ID" value="POM24815.1"/>
    <property type="molecule type" value="Genomic_DNA"/>
</dbReference>
<keyword evidence="2" id="KW-1185">Reference proteome</keyword>